<dbReference type="PROSITE" id="PS51718">
    <property type="entry name" value="G_DYNAMIN_2"/>
    <property type="match status" value="1"/>
</dbReference>
<dbReference type="Pfam" id="PF01031">
    <property type="entry name" value="Dynamin_M"/>
    <property type="match status" value="1"/>
</dbReference>
<dbReference type="PANTHER" id="PTHR11566">
    <property type="entry name" value="DYNAMIN"/>
    <property type="match status" value="1"/>
</dbReference>
<evidence type="ECO:0000256" key="1">
    <source>
        <dbReference type="ARBA" id="ARBA00022741"/>
    </source>
</evidence>
<dbReference type="Gene3D" id="3.40.50.300">
    <property type="entry name" value="P-loop containing nucleotide triphosphate hydrolases"/>
    <property type="match status" value="1"/>
</dbReference>
<keyword evidence="2" id="KW-0342">GTP-binding</keyword>
<name>A0A7J7LU08_9MAGN</name>
<reference evidence="4 5" key="1">
    <citation type="journal article" date="2020" name="IScience">
        <title>Genome Sequencing of the Endangered Kingdonia uniflora (Circaeasteraceae, Ranunculales) Reveals Potential Mechanisms of Evolutionary Specialization.</title>
        <authorList>
            <person name="Sun Y."/>
            <person name="Deng T."/>
            <person name="Zhang A."/>
            <person name="Moore M.J."/>
            <person name="Landis J.B."/>
            <person name="Lin N."/>
            <person name="Zhang H."/>
            <person name="Zhang X."/>
            <person name="Huang J."/>
            <person name="Zhang X."/>
            <person name="Sun H."/>
            <person name="Wang H."/>
        </authorList>
    </citation>
    <scope>NUCLEOTIDE SEQUENCE [LARGE SCALE GENOMIC DNA]</scope>
    <source>
        <strain evidence="4">TB1705</strain>
        <tissue evidence="4">Leaf</tissue>
    </source>
</reference>
<organism evidence="4 5">
    <name type="scientific">Kingdonia uniflora</name>
    <dbReference type="NCBI Taxonomy" id="39325"/>
    <lineage>
        <taxon>Eukaryota</taxon>
        <taxon>Viridiplantae</taxon>
        <taxon>Streptophyta</taxon>
        <taxon>Embryophyta</taxon>
        <taxon>Tracheophyta</taxon>
        <taxon>Spermatophyta</taxon>
        <taxon>Magnoliopsida</taxon>
        <taxon>Ranunculales</taxon>
        <taxon>Circaeasteraceae</taxon>
        <taxon>Kingdonia</taxon>
    </lineage>
</organism>
<dbReference type="InterPro" id="IPR027417">
    <property type="entry name" value="P-loop_NTPase"/>
</dbReference>
<protein>
    <recommendedName>
        <fullName evidence="3">Dynamin-type G domain-containing protein</fullName>
    </recommendedName>
</protein>
<comment type="caution">
    <text evidence="4">The sequence shown here is derived from an EMBL/GenBank/DDBJ whole genome shotgun (WGS) entry which is preliminary data.</text>
</comment>
<keyword evidence="1" id="KW-0547">Nucleotide-binding</keyword>
<keyword evidence="5" id="KW-1185">Reference proteome</keyword>
<gene>
    <name evidence="4" type="ORF">GIB67_033438</name>
</gene>
<dbReference type="GO" id="GO:0005737">
    <property type="term" value="C:cytoplasm"/>
    <property type="evidence" value="ECO:0007669"/>
    <property type="project" value="TreeGrafter"/>
</dbReference>
<evidence type="ECO:0000256" key="2">
    <source>
        <dbReference type="ARBA" id="ARBA00023134"/>
    </source>
</evidence>
<sequence>MEISDETDRETGRSKQISTVPIHLRISSPNVVDLTMIDLSGLTKVVVDGQSDNIVQDIENMVRSYIEKPNSILLAVSPANQDLATSDAIKISREVDPKGEMTIGVLTKIDLMDKGTDAVDILEGKSYRLQFPWIGVVNRSQADINKSVDMIAARRREREYFASSTDYKYLSYRMGSEHLGKMLSKVPFGKVVRSPSCMIAIAVAQPQHGIQVCG</sequence>
<proteinExistence type="predicted"/>
<dbReference type="GO" id="GO:0003924">
    <property type="term" value="F:GTPase activity"/>
    <property type="evidence" value="ECO:0007669"/>
    <property type="project" value="InterPro"/>
</dbReference>
<dbReference type="InterPro" id="IPR000375">
    <property type="entry name" value="Dynamin_stalk"/>
</dbReference>
<dbReference type="InterPro" id="IPR045063">
    <property type="entry name" value="Dynamin_N"/>
</dbReference>
<dbReference type="PRINTS" id="PR00195">
    <property type="entry name" value="DYNAMIN"/>
</dbReference>
<feature type="domain" description="Dynamin-type G" evidence="3">
    <location>
        <begin position="1"/>
        <end position="198"/>
    </location>
</feature>
<dbReference type="GO" id="GO:0005874">
    <property type="term" value="C:microtubule"/>
    <property type="evidence" value="ECO:0007669"/>
    <property type="project" value="TreeGrafter"/>
</dbReference>
<dbReference type="OrthoDB" id="5061070at2759"/>
<evidence type="ECO:0000259" key="3">
    <source>
        <dbReference type="PROSITE" id="PS51718"/>
    </source>
</evidence>
<dbReference type="GO" id="GO:0008017">
    <property type="term" value="F:microtubule binding"/>
    <property type="evidence" value="ECO:0007669"/>
    <property type="project" value="TreeGrafter"/>
</dbReference>
<dbReference type="InterPro" id="IPR030381">
    <property type="entry name" value="G_DYNAMIN_dom"/>
</dbReference>
<dbReference type="EMBL" id="JACGCM010002017">
    <property type="protein sequence ID" value="KAF6146079.1"/>
    <property type="molecule type" value="Genomic_DNA"/>
</dbReference>
<dbReference type="SMART" id="SM00053">
    <property type="entry name" value="DYNc"/>
    <property type="match status" value="1"/>
</dbReference>
<dbReference type="GO" id="GO:0016020">
    <property type="term" value="C:membrane"/>
    <property type="evidence" value="ECO:0007669"/>
    <property type="project" value="TreeGrafter"/>
</dbReference>
<dbReference type="InterPro" id="IPR001401">
    <property type="entry name" value="Dynamin_GTPase"/>
</dbReference>
<dbReference type="InterPro" id="IPR022812">
    <property type="entry name" value="Dynamin"/>
</dbReference>
<dbReference type="SUPFAM" id="SSF52540">
    <property type="entry name" value="P-loop containing nucleoside triphosphate hydrolases"/>
    <property type="match status" value="1"/>
</dbReference>
<dbReference type="Pfam" id="PF00350">
    <property type="entry name" value="Dynamin_N"/>
    <property type="match status" value="1"/>
</dbReference>
<evidence type="ECO:0000313" key="5">
    <source>
        <dbReference type="Proteomes" id="UP000541444"/>
    </source>
</evidence>
<dbReference type="Proteomes" id="UP000541444">
    <property type="component" value="Unassembled WGS sequence"/>
</dbReference>
<dbReference type="PANTHER" id="PTHR11566:SF159">
    <property type="entry name" value="PHRAGMOPLASTIN DRP1A"/>
    <property type="match status" value="1"/>
</dbReference>
<dbReference type="GO" id="GO:0005525">
    <property type="term" value="F:GTP binding"/>
    <property type="evidence" value="ECO:0007669"/>
    <property type="project" value="InterPro"/>
</dbReference>
<evidence type="ECO:0000313" key="4">
    <source>
        <dbReference type="EMBL" id="KAF6146079.1"/>
    </source>
</evidence>
<dbReference type="AlphaFoldDB" id="A0A7J7LU08"/>
<dbReference type="CDD" id="cd08771">
    <property type="entry name" value="DLP_1"/>
    <property type="match status" value="1"/>
</dbReference>
<accession>A0A7J7LU08</accession>